<dbReference type="SUPFAM" id="SSF52540">
    <property type="entry name" value="P-loop containing nucleoside triphosphate hydrolases"/>
    <property type="match status" value="1"/>
</dbReference>
<dbReference type="Gene3D" id="3.30.260.10">
    <property type="entry name" value="TCP-1-like chaperonin intermediate domain"/>
    <property type="match status" value="1"/>
</dbReference>
<dbReference type="InterPro" id="IPR027409">
    <property type="entry name" value="GroEL-like_apical_dom_sf"/>
</dbReference>
<evidence type="ECO:0000256" key="2">
    <source>
        <dbReference type="ARBA" id="ARBA00022741"/>
    </source>
</evidence>
<feature type="compositionally biased region" description="Low complexity" evidence="6">
    <location>
        <begin position="1137"/>
        <end position="1150"/>
    </location>
</feature>
<dbReference type="NCBIfam" id="NF000592">
    <property type="entry name" value="PRK00013.1"/>
    <property type="match status" value="1"/>
</dbReference>
<dbReference type="Pfam" id="PF00118">
    <property type="entry name" value="Cpn60_TCP1"/>
    <property type="match status" value="1"/>
</dbReference>
<proteinExistence type="inferred from homology"/>
<comment type="caution">
    <text evidence="7">The sequence shown here is derived from an EMBL/GenBank/DDBJ whole genome shotgun (WGS) entry which is preliminary data.</text>
</comment>
<feature type="region of interest" description="Disordered" evidence="6">
    <location>
        <begin position="1"/>
        <end position="25"/>
    </location>
</feature>
<dbReference type="NCBIfam" id="TIGR02348">
    <property type="entry name" value="GroEL"/>
    <property type="match status" value="1"/>
</dbReference>
<dbReference type="InterPro" id="IPR027413">
    <property type="entry name" value="GROEL-like_equatorial_sf"/>
</dbReference>
<feature type="compositionally biased region" description="Polar residues" evidence="6">
    <location>
        <begin position="832"/>
        <end position="859"/>
    </location>
</feature>
<dbReference type="SUPFAM" id="SSF48592">
    <property type="entry name" value="GroEL equatorial domain-like"/>
    <property type="match status" value="1"/>
</dbReference>
<dbReference type="NCBIfam" id="NF009489">
    <property type="entry name" value="PRK12851.1"/>
    <property type="match status" value="1"/>
</dbReference>
<evidence type="ECO:0000256" key="4">
    <source>
        <dbReference type="ARBA" id="ARBA00023186"/>
    </source>
</evidence>
<evidence type="ECO:0000256" key="5">
    <source>
        <dbReference type="RuleBase" id="RU000418"/>
    </source>
</evidence>
<dbReference type="Gene3D" id="1.10.560.10">
    <property type="entry name" value="GroEL-like equatorial domain"/>
    <property type="match status" value="1"/>
</dbReference>
<comment type="similarity">
    <text evidence="1 5">Belongs to the chaperonin (HSP60) family.</text>
</comment>
<evidence type="ECO:0000313" key="8">
    <source>
        <dbReference type="Proteomes" id="UP001291926"/>
    </source>
</evidence>
<feature type="compositionally biased region" description="Acidic residues" evidence="6">
    <location>
        <begin position="1168"/>
        <end position="1183"/>
    </location>
</feature>
<dbReference type="NCBIfam" id="NF009488">
    <property type="entry name" value="PRK12850.1"/>
    <property type="match status" value="1"/>
</dbReference>
<dbReference type="InterPro" id="IPR027417">
    <property type="entry name" value="P-loop_NTPase"/>
</dbReference>
<dbReference type="Gene3D" id="3.50.7.10">
    <property type="entry name" value="GroEL"/>
    <property type="match status" value="1"/>
</dbReference>
<dbReference type="PROSITE" id="PS00296">
    <property type="entry name" value="CHAPERONINS_CPN60"/>
    <property type="match status" value="1"/>
</dbReference>
<evidence type="ECO:0000256" key="6">
    <source>
        <dbReference type="SAM" id="MobiDB-lite"/>
    </source>
</evidence>
<keyword evidence="4" id="KW-0143">Chaperone</keyword>
<feature type="compositionally biased region" description="Polar residues" evidence="6">
    <location>
        <begin position="1"/>
        <end position="18"/>
    </location>
</feature>
<keyword evidence="8" id="KW-1185">Reference proteome</keyword>
<gene>
    <name evidence="7" type="ORF">RD792_009810</name>
</gene>
<dbReference type="PANTHER" id="PTHR45633">
    <property type="entry name" value="60 KDA HEAT SHOCK PROTEIN, MITOCHONDRIAL"/>
    <property type="match status" value="1"/>
</dbReference>
<dbReference type="InterPro" id="IPR001844">
    <property type="entry name" value="Cpn60/GroEL"/>
</dbReference>
<feature type="region of interest" description="Disordered" evidence="6">
    <location>
        <begin position="828"/>
        <end position="859"/>
    </location>
</feature>
<feature type="region of interest" description="Disordered" evidence="6">
    <location>
        <begin position="1119"/>
        <end position="1210"/>
    </location>
</feature>
<dbReference type="InterPro" id="IPR018370">
    <property type="entry name" value="Chaperonin_Cpn60_CS"/>
</dbReference>
<evidence type="ECO:0000256" key="3">
    <source>
        <dbReference type="ARBA" id="ARBA00022840"/>
    </source>
</evidence>
<organism evidence="7 8">
    <name type="scientific">Penstemon davidsonii</name>
    <dbReference type="NCBI Taxonomy" id="160366"/>
    <lineage>
        <taxon>Eukaryota</taxon>
        <taxon>Viridiplantae</taxon>
        <taxon>Streptophyta</taxon>
        <taxon>Embryophyta</taxon>
        <taxon>Tracheophyta</taxon>
        <taxon>Spermatophyta</taxon>
        <taxon>Magnoliopsida</taxon>
        <taxon>eudicotyledons</taxon>
        <taxon>Gunneridae</taxon>
        <taxon>Pentapetalae</taxon>
        <taxon>asterids</taxon>
        <taxon>lamiids</taxon>
        <taxon>Lamiales</taxon>
        <taxon>Plantaginaceae</taxon>
        <taxon>Cheloneae</taxon>
        <taxon>Penstemon</taxon>
    </lineage>
</organism>
<dbReference type="NCBIfam" id="NF009487">
    <property type="entry name" value="PRK12849.1"/>
    <property type="match status" value="1"/>
</dbReference>
<dbReference type="InterPro" id="IPR027410">
    <property type="entry name" value="TCP-1-like_intermed_sf"/>
</dbReference>
<dbReference type="HAMAP" id="MF_00600">
    <property type="entry name" value="CH60"/>
    <property type="match status" value="1"/>
</dbReference>
<feature type="compositionally biased region" description="Basic and acidic residues" evidence="6">
    <location>
        <begin position="1153"/>
        <end position="1167"/>
    </location>
</feature>
<dbReference type="PRINTS" id="PR00298">
    <property type="entry name" value="CHAPERONIN60"/>
</dbReference>
<keyword evidence="3" id="KW-0067">ATP-binding</keyword>
<evidence type="ECO:0000313" key="7">
    <source>
        <dbReference type="EMBL" id="KAK4482646.1"/>
    </source>
</evidence>
<dbReference type="CDD" id="cd03344">
    <property type="entry name" value="GroEL"/>
    <property type="match status" value="1"/>
</dbReference>
<name>A0ABR0D199_9LAMI</name>
<dbReference type="EMBL" id="JAYDYQ010002534">
    <property type="protein sequence ID" value="KAK4482646.1"/>
    <property type="molecule type" value="Genomic_DNA"/>
</dbReference>
<dbReference type="Proteomes" id="UP001291926">
    <property type="component" value="Unassembled WGS sequence"/>
</dbReference>
<dbReference type="SUPFAM" id="SSF54849">
    <property type="entry name" value="GroEL-intermediate domain like"/>
    <property type="match status" value="1"/>
</dbReference>
<reference evidence="7 8" key="1">
    <citation type="journal article" date="2023" name="bioRxiv">
        <title>Genome report: Whole genome sequence and annotation of Penstemon davidsonii.</title>
        <authorList>
            <person name="Ostevik K.L."/>
            <person name="Alabady M."/>
            <person name="Zhang M."/>
            <person name="Rausher M.D."/>
        </authorList>
    </citation>
    <scope>NUCLEOTIDE SEQUENCE [LARGE SCALE GENOMIC DNA]</scope>
    <source>
        <strain evidence="7">DNT005</strain>
        <tissue evidence="7">Whole leaf</tissue>
    </source>
</reference>
<sequence>MASANAISTTSFLPSPSKQGGLKNKRVNQLQQGHKFGQKQSKNRFVVRANAKEIAFGQKSRSAMQAGIDKLADAVVLTLGPRGRNVVLDEFGTPKVVNDGVTIARAIELPDAMENAGAALIREVASKTNDSAGDGTTTASVLAREIIKLGLLSVTSGANPVSVKKGIDKTVKALIDELENKARPIKGRDDIQAIATISAGNDETIGAMIADAVDKVGPDGVLSIESSSSFETTVDVEEGMEIDRGYISPQFVTNPEKLIVEFENARVLVTDQKISAIKDIIPLLEKTTQLRAPLLIISEDVTGEALATLVVNKLRGILNVAAIKAPGFGERRKALLQDIAILTGAEYQASDLGLLIENTDVDQLGIARKITISKDSTTIIADAASKDELQARIVQLKKELSETDSVYDSEKLAERIAKLSGGVAVIKVGAATESELEDRKLRIEDAKNATFAAIEEGIVPGGGAALVHLSTYVPAIKDTLEDADERLGADIIQKALIAPASLIAQNAGVEGEVVVEKVKASEWEFGYNAMTDVYENLVEAGVIDPAKVTRCALQNAASVAGMVLTTQAIVVEKPKPKTAAAAAAAAQSGMGRMAMPEGVMAKLLYVVVVEEEEWSTSSFRYTRSVLQSTLQLMGCKARHAFKISQRVFEKMRQESLVSGCAGASQQDVKVLHHKIEHYADSCFNKKDVDNVALEDKSKSKPFELYKRRTTVVVRRNFFLDVVCEALSEYKYVGPNQRADLVLACRLRERKESVTVLLCGTSGCGKSTLSALLGSRLGITTVVSTDSVRHMMRSFVDEKQNPLLWASTYHAGEYLDPVAVAEAKDKRKAKKSTGVSASTTKENAFNNSTTGKSEGNSTTTDLISPKQMAVEGFKAQSEMVIDSLDRLITAWEERKESVVVEGVHLSLNFVMGLMKKHPSIIPFMIYISNEEKHLERFAVRAKYMTLDPAKNKYVKYIRNIRTIQEYLCNRADKHLVPKINNTNVDKSVAAIHATVFSCLRRREAGEQLYDPITNTVTLVHEEYRNQCTANSLSSKGMFQLIQRKGSSRHLMALLNDDGSVAKAWPLDMIDDNGKPILGRPTGNGIGTPMYGPLQIGKAEPVNLQFGHFGISAWPGDIGGTSHASSVDESRSELTDNGSRYYSSCCSSPRMSDGPAKELKEELSVHGSDEEVDEPPEVDSDDDLSDGQKEQLPEELEGSVDEESTKSDEEYDDLAMEDISQNGYITDNEEENNELLLSVQGDQANENGHGEKYQQNLDLFLRTKSEPLSESMIRAFASPIKNKNERRVASFGTSRLRKRSQSIPAFVKHGSQINVQTGKEAIPM</sequence>
<accession>A0ABR0D199</accession>
<dbReference type="SUPFAM" id="SSF52029">
    <property type="entry name" value="GroEL apical domain-like"/>
    <property type="match status" value="1"/>
</dbReference>
<protein>
    <submittedName>
        <fullName evidence="7">Uncharacterized protein</fullName>
    </submittedName>
</protein>
<keyword evidence="2" id="KW-0547">Nucleotide-binding</keyword>
<dbReference type="InterPro" id="IPR002423">
    <property type="entry name" value="Cpn60/GroEL/TCP-1"/>
</dbReference>
<dbReference type="Gene3D" id="3.40.50.300">
    <property type="entry name" value="P-loop containing nucleotide triphosphate hydrolases"/>
    <property type="match status" value="1"/>
</dbReference>
<evidence type="ECO:0000256" key="1">
    <source>
        <dbReference type="ARBA" id="ARBA00006607"/>
    </source>
</evidence>
<feature type="compositionally biased region" description="Acidic residues" evidence="6">
    <location>
        <begin position="1191"/>
        <end position="1200"/>
    </location>
</feature>